<dbReference type="HOGENOM" id="CLU_094875_3_0_14"/>
<proteinExistence type="inferred from homology"/>
<dbReference type="AlphaFoldDB" id="U4KK89"/>
<dbReference type="PIRSF" id="PIRSF006181">
    <property type="entry name" value="EbsC_YbaK"/>
    <property type="match status" value="1"/>
</dbReference>
<dbReference type="InterPro" id="IPR036754">
    <property type="entry name" value="YbaK/aa-tRNA-synt-asso_dom_sf"/>
</dbReference>
<dbReference type="EMBL" id="FO681347">
    <property type="protein sequence ID" value="CCV63967.1"/>
    <property type="molecule type" value="Genomic_DNA"/>
</dbReference>
<dbReference type="Pfam" id="PF04073">
    <property type="entry name" value="tRNA_edit"/>
    <property type="match status" value="1"/>
</dbReference>
<dbReference type="GO" id="GO:0006412">
    <property type="term" value="P:translation"/>
    <property type="evidence" value="ECO:0007669"/>
    <property type="project" value="UniProtKB-KW"/>
</dbReference>
<dbReference type="RefSeq" id="WP_026656819.1">
    <property type="nucleotide sequence ID" value="NC_022538.1"/>
</dbReference>
<dbReference type="InterPro" id="IPR007214">
    <property type="entry name" value="YbaK/aa-tRNA-synth-assoc-dom"/>
</dbReference>
<keyword evidence="7" id="KW-1185">Reference proteome</keyword>
<evidence type="ECO:0000259" key="5">
    <source>
        <dbReference type="Pfam" id="PF04073"/>
    </source>
</evidence>
<sequence>MIKKTLVMKYLDQKKIPYEAFEYEVTHHLTGEEIADVLNENAKEVFKTIVCDDYNKHYYVFIIPVLEQLDLKKCAKIVGAKKLELLPLKELHDITGYYRGGCSPIGMKRKYLTHIDSNVDKFEFIYISAGEVGKQIKIDPKQLIALEKIKVAELI</sequence>
<dbReference type="Gene3D" id="3.90.960.10">
    <property type="entry name" value="YbaK/aminoacyl-tRNA synthetase-associated domain"/>
    <property type="match status" value="1"/>
</dbReference>
<dbReference type="InterPro" id="IPR004369">
    <property type="entry name" value="Prolyl-tRNA_editing_YbaK/EbsC"/>
</dbReference>
<reference evidence="6 7" key="1">
    <citation type="journal article" date="2013" name="J. Mol. Microbiol. Biotechnol.">
        <title>Analysis of the Complete Genomes of Acholeplasma brassicae , A. palmae and A. laidlawii and Their Comparison to the Obligate Parasites from ' Candidatus Phytoplasma'.</title>
        <authorList>
            <person name="Kube M."/>
            <person name="Siewert C."/>
            <person name="Migdoll A.M."/>
            <person name="Duduk B."/>
            <person name="Holz S."/>
            <person name="Rabus R."/>
            <person name="Seemuller E."/>
            <person name="Mitrovic J."/>
            <person name="Muller I."/>
            <person name="Buttner C."/>
            <person name="Reinhardt R."/>
        </authorList>
    </citation>
    <scope>NUCLEOTIDE SEQUENCE [LARGE SCALE GENOMIC DNA]</scope>
    <source>
        <strain evidence="6 7">J233</strain>
    </source>
</reference>
<evidence type="ECO:0000313" key="6">
    <source>
        <dbReference type="EMBL" id="CCV63967.1"/>
    </source>
</evidence>
<dbReference type="NCBIfam" id="TIGR00011">
    <property type="entry name" value="YbaK_EbsC"/>
    <property type="match status" value="1"/>
</dbReference>
<dbReference type="CDD" id="cd00002">
    <property type="entry name" value="YbaK_deacylase"/>
    <property type="match status" value="1"/>
</dbReference>
<dbReference type="GO" id="GO:0002161">
    <property type="term" value="F:aminoacyl-tRNA deacylase activity"/>
    <property type="evidence" value="ECO:0007669"/>
    <property type="project" value="InterPro"/>
</dbReference>
<protein>
    <recommendedName>
        <fullName evidence="4">Cys-tRNA(Pro)/Cys-tRNA(Cys) deacylase</fullName>
        <ecNumber evidence="4">4.2.-.-</ecNumber>
    </recommendedName>
</protein>
<evidence type="ECO:0000256" key="1">
    <source>
        <dbReference type="ARBA" id="ARBA00009798"/>
    </source>
</evidence>
<dbReference type="Proteomes" id="UP000032740">
    <property type="component" value="Chromosome"/>
</dbReference>
<dbReference type="PANTHER" id="PTHR30411">
    <property type="entry name" value="CYTOPLASMIC PROTEIN"/>
    <property type="match status" value="1"/>
</dbReference>
<dbReference type="KEGG" id="apal:BN85403900"/>
<feature type="domain" description="YbaK/aminoacyl-tRNA synthetase-associated" evidence="5">
    <location>
        <begin position="30"/>
        <end position="145"/>
    </location>
</feature>
<dbReference type="SUPFAM" id="SSF55826">
    <property type="entry name" value="YbaK/ProRS associated domain"/>
    <property type="match status" value="1"/>
</dbReference>
<organism evidence="6 7">
    <name type="scientific">Alteracholeplasma palmae (strain ATCC 49389 / J233)</name>
    <name type="common">Acholeplasma palmae</name>
    <dbReference type="NCBI Taxonomy" id="1318466"/>
    <lineage>
        <taxon>Bacteria</taxon>
        <taxon>Bacillati</taxon>
        <taxon>Mycoplasmatota</taxon>
        <taxon>Mollicutes</taxon>
        <taxon>Acholeplasmatales</taxon>
        <taxon>Acholeplasmataceae</taxon>
        <taxon>Acholeplasma</taxon>
    </lineage>
</organism>
<name>U4KK89_ALTPJ</name>
<dbReference type="STRING" id="1318466.BN85403900"/>
<gene>
    <name evidence="6" type="ORF">BN85403900</name>
</gene>
<evidence type="ECO:0000256" key="3">
    <source>
        <dbReference type="ARBA" id="ARBA00023239"/>
    </source>
</evidence>
<evidence type="ECO:0000313" key="7">
    <source>
        <dbReference type="Proteomes" id="UP000032740"/>
    </source>
</evidence>
<evidence type="ECO:0000256" key="4">
    <source>
        <dbReference type="PIRNR" id="PIRNR006181"/>
    </source>
</evidence>
<keyword evidence="3 4" id="KW-0456">Lyase</keyword>
<comment type="similarity">
    <text evidence="1 4">Belongs to the prolyl-tRNA editing family. YbaK/EbsC subfamily.</text>
</comment>
<dbReference type="PANTHER" id="PTHR30411:SF0">
    <property type="entry name" value="CYS-TRNA(PRO)_CYS-TRNA(CYS) DEACYLASE YBAK"/>
    <property type="match status" value="1"/>
</dbReference>
<keyword evidence="2 4" id="KW-0648">Protein biosynthesis</keyword>
<evidence type="ECO:0000256" key="2">
    <source>
        <dbReference type="ARBA" id="ARBA00022917"/>
    </source>
</evidence>
<accession>U4KK89</accession>
<dbReference type="GO" id="GO:0016829">
    <property type="term" value="F:lyase activity"/>
    <property type="evidence" value="ECO:0007669"/>
    <property type="project" value="UniProtKB-KW"/>
</dbReference>
<dbReference type="EC" id="4.2.-.-" evidence="4"/>